<name>A0A212IXZ5_9BACT</name>
<reference evidence="2" key="1">
    <citation type="submission" date="2016-04" db="EMBL/GenBank/DDBJ databases">
        <authorList>
            <person name="Evans L.H."/>
            <person name="Alamgir A."/>
            <person name="Owens N."/>
            <person name="Weber N.D."/>
            <person name="Virtaneva K."/>
            <person name="Barbian K."/>
            <person name="Babar A."/>
            <person name="Rosenke K."/>
        </authorList>
    </citation>
    <scope>NUCLEOTIDE SEQUENCE</scope>
    <source>
        <strain evidence="2">92-2</strain>
    </source>
</reference>
<feature type="region of interest" description="Disordered" evidence="1">
    <location>
        <begin position="1"/>
        <end position="28"/>
    </location>
</feature>
<dbReference type="EMBL" id="FLUP01000001">
    <property type="protein sequence ID" value="SBV92052.1"/>
    <property type="molecule type" value="Genomic_DNA"/>
</dbReference>
<evidence type="ECO:0000256" key="1">
    <source>
        <dbReference type="SAM" id="MobiDB-lite"/>
    </source>
</evidence>
<sequence>MNRTYLRPGPSTMDSSTMPDSRMTPALPDSGMLDTIALFRALGVVETVKRSHKVTGDAAGTFKAHILTHKFLRGLGFLEQTRFH</sequence>
<accession>A0A212IXZ5</accession>
<dbReference type="AlphaFoldDB" id="A0A212IXZ5"/>
<proteinExistence type="predicted"/>
<evidence type="ECO:0000313" key="2">
    <source>
        <dbReference type="EMBL" id="SBV92052.1"/>
    </source>
</evidence>
<organism evidence="2">
    <name type="scientific">uncultured Desulfovibrio sp</name>
    <dbReference type="NCBI Taxonomy" id="167968"/>
    <lineage>
        <taxon>Bacteria</taxon>
        <taxon>Pseudomonadati</taxon>
        <taxon>Thermodesulfobacteriota</taxon>
        <taxon>Desulfovibrionia</taxon>
        <taxon>Desulfovibrionales</taxon>
        <taxon>Desulfovibrionaceae</taxon>
        <taxon>Desulfovibrio</taxon>
        <taxon>environmental samples</taxon>
    </lineage>
</organism>
<protein>
    <submittedName>
        <fullName evidence="2">Uncharacterized protein</fullName>
    </submittedName>
</protein>
<gene>
    <name evidence="2" type="ORF">KM92DES2_10216</name>
</gene>